<keyword evidence="20" id="KW-1185">Reference proteome</keyword>
<dbReference type="Proteomes" id="UP000646548">
    <property type="component" value="Unassembled WGS sequence"/>
</dbReference>
<evidence type="ECO:0000256" key="10">
    <source>
        <dbReference type="ARBA" id="ARBA00022933"/>
    </source>
</evidence>
<comment type="function">
    <text evidence="14">Methionine-sulfoxide reductase that specifically reduces methionine (R)-sulfoxide back to methionine. While in many cases, methionine oxidation is the result of random oxidation following oxidative stress, methionine oxidation is also a post-translational modification that takes place on specific residue. Acts as a regulator of actin assembly by reducing methionine (R)-sulfoxide mediated by MICALs (MICAL1, MICAL2 or MICAL3) on actin, thereby promoting filament repolymerization. Plays a role in innate immunity by reducing oxidized actin, leading to actin repolymerization in macrophages.</text>
</comment>
<protein>
    <submittedName>
        <fullName evidence="19">Methionine sulfoxide reductase B1</fullName>
    </submittedName>
    <submittedName>
        <fullName evidence="18">Methionine-R-sulfoxide reductase B1-A</fullName>
    </submittedName>
</protein>
<keyword evidence="7" id="KW-0479">Metal-binding</keyword>
<dbReference type="InterPro" id="IPR002579">
    <property type="entry name" value="Met_Sox_Rdtase_MsrB_dom"/>
</dbReference>
<dbReference type="GO" id="GO:0005634">
    <property type="term" value="C:nucleus"/>
    <property type="evidence" value="ECO:0007669"/>
    <property type="project" value="UniProtKB-SubCell"/>
</dbReference>
<organism evidence="19 20">
    <name type="scientific">Oryzias melastigma</name>
    <name type="common">Marine medaka</name>
    <dbReference type="NCBI Taxonomy" id="30732"/>
    <lineage>
        <taxon>Eukaryota</taxon>
        <taxon>Metazoa</taxon>
        <taxon>Chordata</taxon>
        <taxon>Craniata</taxon>
        <taxon>Vertebrata</taxon>
        <taxon>Euteleostomi</taxon>
        <taxon>Actinopterygii</taxon>
        <taxon>Neopterygii</taxon>
        <taxon>Teleostei</taxon>
        <taxon>Neoteleostei</taxon>
        <taxon>Acanthomorphata</taxon>
        <taxon>Ovalentaria</taxon>
        <taxon>Atherinomorphae</taxon>
        <taxon>Beloniformes</taxon>
        <taxon>Adrianichthyidae</taxon>
        <taxon>Oryziinae</taxon>
        <taxon>Oryzias</taxon>
    </lineage>
</organism>
<evidence type="ECO:0000256" key="14">
    <source>
        <dbReference type="ARBA" id="ARBA00046083"/>
    </source>
</evidence>
<dbReference type="Proteomes" id="UP000261560">
    <property type="component" value="Unplaced"/>
</dbReference>
<dbReference type="GO" id="GO:0030091">
    <property type="term" value="P:protein repair"/>
    <property type="evidence" value="ECO:0007669"/>
    <property type="project" value="TreeGrafter"/>
</dbReference>
<name>A0A3B3C1D1_ORYME</name>
<evidence type="ECO:0000256" key="16">
    <source>
        <dbReference type="ARBA" id="ARBA00049261"/>
    </source>
</evidence>
<keyword evidence="11" id="KW-0560">Oxidoreductase</keyword>
<dbReference type="GO" id="GO:0046872">
    <property type="term" value="F:metal ion binding"/>
    <property type="evidence" value="ECO:0007669"/>
    <property type="project" value="UniProtKB-KW"/>
</dbReference>
<dbReference type="Gene3D" id="2.170.150.20">
    <property type="entry name" value="Peptide methionine sulfoxide reductase"/>
    <property type="match status" value="1"/>
</dbReference>
<comment type="similarity">
    <text evidence="4">Belongs to the MsrB Met sulfoxide reductase family.</text>
</comment>
<dbReference type="GO" id="GO:0045087">
    <property type="term" value="P:innate immune response"/>
    <property type="evidence" value="ECO:0007669"/>
    <property type="project" value="UniProtKB-KW"/>
</dbReference>
<evidence type="ECO:0000259" key="17">
    <source>
        <dbReference type="PROSITE" id="PS51790"/>
    </source>
</evidence>
<dbReference type="PaxDb" id="30732-ENSOMEP00000011103"/>
<dbReference type="Ensembl" id="ENSOMET00000018095.1">
    <property type="protein sequence ID" value="ENSOMEP00000011103.1"/>
    <property type="gene ID" value="ENSOMEG00000012399.1"/>
</dbReference>
<dbReference type="PANTHER" id="PTHR46755">
    <property type="entry name" value="METHIONINE-R-SULFOXIDE REDUCTASE B1"/>
    <property type="match status" value="1"/>
</dbReference>
<keyword evidence="10" id="KW-0712">Selenocysteine</keyword>
<feature type="domain" description="MsrB" evidence="17">
    <location>
        <begin position="1"/>
        <end position="71"/>
    </location>
</feature>
<evidence type="ECO:0000256" key="8">
    <source>
        <dbReference type="ARBA" id="ARBA00022833"/>
    </source>
</evidence>
<dbReference type="InterPro" id="IPR052150">
    <property type="entry name" value="MsrB_Met_sulfoxide_reductase"/>
</dbReference>
<accession>A0A3B3C1D1</accession>
<keyword evidence="12" id="KW-0206">Cytoskeleton</keyword>
<reference evidence="19" key="1">
    <citation type="submission" date="2025-05" db="UniProtKB">
        <authorList>
            <consortium name="Ensembl"/>
        </authorList>
    </citation>
    <scope>IDENTIFICATION</scope>
</reference>
<evidence type="ECO:0000313" key="19">
    <source>
        <dbReference type="Ensembl" id="ENSOMEP00000011103.1"/>
    </source>
</evidence>
<evidence type="ECO:0000256" key="1">
    <source>
        <dbReference type="ARBA" id="ARBA00001947"/>
    </source>
</evidence>
<comment type="cofactor">
    <cofactor evidence="1">
        <name>Zn(2+)</name>
        <dbReference type="ChEBI" id="CHEBI:29105"/>
    </cofactor>
</comment>
<evidence type="ECO:0000256" key="6">
    <source>
        <dbReference type="ARBA" id="ARBA00022588"/>
    </source>
</evidence>
<reference evidence="18" key="2">
    <citation type="journal article" name="BMC Genomics">
        <title>Long-read sequencing and de novo genome assembly of marine medaka (Oryzias melastigma).</title>
        <authorList>
            <person name="Liang P."/>
            <person name="Saqib H.S.A."/>
            <person name="Ni X."/>
            <person name="Shen Y."/>
        </authorList>
    </citation>
    <scope>NUCLEOTIDE SEQUENCE</scope>
    <source>
        <strain evidence="18">Bigg-433</strain>
    </source>
</reference>
<evidence type="ECO:0000256" key="12">
    <source>
        <dbReference type="ARBA" id="ARBA00023212"/>
    </source>
</evidence>
<dbReference type="OMA" id="MEEMSYC"/>
<comment type="catalytic activity">
    <reaction evidence="16">
        <text>[thioredoxin]-disulfide + L-methionine + H2O = L-methionine (R)-S-oxide + [thioredoxin]-dithiol</text>
        <dbReference type="Rhea" id="RHEA:21260"/>
        <dbReference type="Rhea" id="RHEA-COMP:10698"/>
        <dbReference type="Rhea" id="RHEA-COMP:10700"/>
        <dbReference type="ChEBI" id="CHEBI:15377"/>
        <dbReference type="ChEBI" id="CHEBI:29950"/>
        <dbReference type="ChEBI" id="CHEBI:50058"/>
        <dbReference type="ChEBI" id="CHEBI:57844"/>
        <dbReference type="ChEBI" id="CHEBI:58773"/>
        <dbReference type="EC" id="1.8.4.14"/>
    </reaction>
</comment>
<dbReference type="AlphaFoldDB" id="A0A3B3C1D1"/>
<dbReference type="Pfam" id="PF01641">
    <property type="entry name" value="SelR"/>
    <property type="match status" value="1"/>
</dbReference>
<keyword evidence="6" id="KW-0399">Innate immunity</keyword>
<evidence type="ECO:0000256" key="7">
    <source>
        <dbReference type="ARBA" id="ARBA00022723"/>
    </source>
</evidence>
<dbReference type="GO" id="GO:0033745">
    <property type="term" value="F:L-methionine-(R)-S-oxide reductase activity"/>
    <property type="evidence" value="ECO:0007669"/>
    <property type="project" value="UniProtKB-EC"/>
</dbReference>
<dbReference type="EMBL" id="WKFB01000831">
    <property type="protein sequence ID" value="KAF6717472.1"/>
    <property type="molecule type" value="Genomic_DNA"/>
</dbReference>
<dbReference type="GO" id="GO:0005856">
    <property type="term" value="C:cytoskeleton"/>
    <property type="evidence" value="ECO:0007669"/>
    <property type="project" value="UniProtKB-SubCell"/>
</dbReference>
<dbReference type="InterPro" id="IPR011057">
    <property type="entry name" value="Mss4-like_sf"/>
</dbReference>
<evidence type="ECO:0000256" key="15">
    <source>
        <dbReference type="ARBA" id="ARBA00048488"/>
    </source>
</evidence>
<evidence type="ECO:0000256" key="4">
    <source>
        <dbReference type="ARBA" id="ARBA00007174"/>
    </source>
</evidence>
<dbReference type="STRING" id="30732.ENSOMEP00000011103"/>
<dbReference type="PANTHER" id="PTHR46755:SF5">
    <property type="entry name" value="METHIONINE-R-SULFOXIDE REDUCTASE B1"/>
    <property type="match status" value="1"/>
</dbReference>
<dbReference type="PROSITE" id="PS51790">
    <property type="entry name" value="MSRB"/>
    <property type="match status" value="1"/>
</dbReference>
<keyword evidence="5" id="KW-0963">Cytoplasm</keyword>
<keyword evidence="8" id="KW-0862">Zinc</keyword>
<evidence type="ECO:0000256" key="9">
    <source>
        <dbReference type="ARBA" id="ARBA00022859"/>
    </source>
</evidence>
<dbReference type="GO" id="GO:0033743">
    <property type="term" value="F:peptide-methionine (R)-S-oxide reductase activity"/>
    <property type="evidence" value="ECO:0007669"/>
    <property type="project" value="UniProtKB-EC"/>
</dbReference>
<gene>
    <name evidence="18" type="ORF">FQA47_005602</name>
</gene>
<evidence type="ECO:0000256" key="5">
    <source>
        <dbReference type="ARBA" id="ARBA00022490"/>
    </source>
</evidence>
<evidence type="ECO:0000256" key="11">
    <source>
        <dbReference type="ARBA" id="ARBA00023002"/>
    </source>
</evidence>
<evidence type="ECO:0000256" key="3">
    <source>
        <dbReference type="ARBA" id="ARBA00004245"/>
    </source>
</evidence>
<sequence length="127" mass="14617">MEEMSYCSFSGGECFKNHFQPGIYVCAECGHELFSSISKFEHSSPWPAFSETLHKDSVSKHPEAWGPIKVEQLKNWFQDGIQKLKEGHLFICFYRFVVENVATDWAMSFYMMDPKKVCPDSESSAAR</sequence>
<evidence type="ECO:0000313" key="20">
    <source>
        <dbReference type="Proteomes" id="UP000261560"/>
    </source>
</evidence>
<dbReference type="GeneTree" id="ENSGT00510000047678"/>
<evidence type="ECO:0000256" key="13">
    <source>
        <dbReference type="ARBA" id="ARBA00023242"/>
    </source>
</evidence>
<comment type="subcellular location">
    <subcellularLocation>
        <location evidence="3">Cytoplasm</location>
        <location evidence="3">Cytoskeleton</location>
    </subcellularLocation>
    <subcellularLocation>
        <location evidence="2">Nucleus</location>
    </subcellularLocation>
</comment>
<keyword evidence="13" id="KW-0539">Nucleus</keyword>
<proteinExistence type="inferred from homology"/>
<keyword evidence="9" id="KW-0391">Immunity</keyword>
<evidence type="ECO:0000256" key="2">
    <source>
        <dbReference type="ARBA" id="ARBA00004123"/>
    </source>
</evidence>
<comment type="catalytic activity">
    <reaction evidence="15">
        <text>L-methionyl-[protein] + [thioredoxin]-disulfide + H2O = L-methionyl-(R)-S-oxide-[protein] + [thioredoxin]-dithiol</text>
        <dbReference type="Rhea" id="RHEA:24164"/>
        <dbReference type="Rhea" id="RHEA-COMP:10698"/>
        <dbReference type="Rhea" id="RHEA-COMP:10700"/>
        <dbReference type="Rhea" id="RHEA-COMP:12313"/>
        <dbReference type="Rhea" id="RHEA-COMP:12314"/>
        <dbReference type="ChEBI" id="CHEBI:15377"/>
        <dbReference type="ChEBI" id="CHEBI:16044"/>
        <dbReference type="ChEBI" id="CHEBI:29950"/>
        <dbReference type="ChEBI" id="CHEBI:45764"/>
        <dbReference type="ChEBI" id="CHEBI:50058"/>
        <dbReference type="EC" id="1.8.4.12"/>
    </reaction>
</comment>
<dbReference type="SUPFAM" id="SSF51316">
    <property type="entry name" value="Mss4-like"/>
    <property type="match status" value="1"/>
</dbReference>
<evidence type="ECO:0000313" key="18">
    <source>
        <dbReference type="EMBL" id="KAF6717472.1"/>
    </source>
</evidence>